<proteinExistence type="predicted"/>
<reference evidence="2" key="1">
    <citation type="submission" date="2016-01" db="EMBL/GenBank/DDBJ databases">
        <authorList>
            <person name="Mitreva M."/>
            <person name="Pepin K.H."/>
            <person name="Mihindukulasuriya K.A."/>
            <person name="Fulton R."/>
            <person name="Fronick C."/>
            <person name="O'Laughlin M."/>
            <person name="Miner T."/>
            <person name="Herter B."/>
            <person name="Rosa B.A."/>
            <person name="Cordes M."/>
            <person name="Tomlinson C."/>
            <person name="Wollam A."/>
            <person name="Palsikar V.B."/>
            <person name="Mardis E.R."/>
            <person name="Wilson R.K."/>
        </authorList>
    </citation>
    <scope>NUCLEOTIDE SEQUENCE [LARGE SCALE GENOMIC DNA]</scope>
    <source>
        <strain evidence="2">KA00182</strain>
    </source>
</reference>
<organism evidence="1 2">
    <name type="scientific">Megasphaera hutchinsoni</name>
    <dbReference type="NCBI Taxonomy" id="1588748"/>
    <lineage>
        <taxon>Bacteria</taxon>
        <taxon>Bacillati</taxon>
        <taxon>Bacillota</taxon>
        <taxon>Negativicutes</taxon>
        <taxon>Veillonellales</taxon>
        <taxon>Veillonellaceae</taxon>
        <taxon>Megasphaera</taxon>
    </lineage>
</organism>
<keyword evidence="2" id="KW-1185">Reference proteome</keyword>
<protein>
    <submittedName>
        <fullName evidence="1">Uncharacterized protein</fullName>
    </submittedName>
</protein>
<evidence type="ECO:0000313" key="1">
    <source>
        <dbReference type="EMBL" id="KXB93021.1"/>
    </source>
</evidence>
<evidence type="ECO:0000313" key="2">
    <source>
        <dbReference type="Proteomes" id="UP000070160"/>
    </source>
</evidence>
<dbReference type="STRING" id="1588748.HMPREF3182_00158"/>
<dbReference type="AlphaFoldDB" id="A0A134CLD2"/>
<dbReference type="EMBL" id="LSDT01000003">
    <property type="protein sequence ID" value="KXB93021.1"/>
    <property type="molecule type" value="Genomic_DNA"/>
</dbReference>
<dbReference type="RefSeq" id="WP_062484926.1">
    <property type="nucleotide sequence ID" value="NZ_KQ960926.1"/>
</dbReference>
<gene>
    <name evidence="1" type="ORF">HMPREF3182_00158</name>
</gene>
<dbReference type="Pfam" id="PF07009">
    <property type="entry name" value="NusG_II"/>
    <property type="match status" value="1"/>
</dbReference>
<dbReference type="CDD" id="cd09911">
    <property type="entry name" value="Lin0431_like"/>
    <property type="match status" value="1"/>
</dbReference>
<name>A0A134CLD2_9FIRM</name>
<dbReference type="Gene3D" id="2.60.320.10">
    <property type="entry name" value="N-utilization substance G protein NusG, insert domain"/>
    <property type="match status" value="1"/>
</dbReference>
<dbReference type="Proteomes" id="UP000070160">
    <property type="component" value="Unassembled WGS sequence"/>
</dbReference>
<sequence length="128" mass="14041">MPKKWDVILIITLLLLSLIPEGIFVLQKTTHPVRTHAVIHVDGAIYKTIPLTGHKGTFLFTIHTSKGYNTVVVKNESIGITNANCPDKLCVHQGFISQVGSTTVCLPHRVLIEIKSDQATTPDIIPAH</sequence>
<comment type="caution">
    <text evidence="1">The sequence shown here is derived from an EMBL/GenBank/DDBJ whole genome shotgun (WGS) entry which is preliminary data.</text>
</comment>
<accession>A0A134CLD2</accession>
<dbReference type="InterPro" id="IPR038690">
    <property type="entry name" value="NusG_2_sf"/>
</dbReference>